<dbReference type="AlphaFoldDB" id="A0A3P6SZM2"/>
<keyword evidence="3" id="KW-1185">Reference proteome</keyword>
<dbReference type="Proteomes" id="UP000281553">
    <property type="component" value="Unassembled WGS sequence"/>
</dbReference>
<protein>
    <submittedName>
        <fullName evidence="2">Uncharacterized protein</fullName>
    </submittedName>
</protein>
<accession>A0A3P6SZM2</accession>
<feature type="region of interest" description="Disordered" evidence="1">
    <location>
        <begin position="18"/>
        <end position="47"/>
    </location>
</feature>
<evidence type="ECO:0000256" key="1">
    <source>
        <dbReference type="SAM" id="MobiDB-lite"/>
    </source>
</evidence>
<feature type="compositionally biased region" description="Basic and acidic residues" evidence="1">
    <location>
        <begin position="34"/>
        <end position="47"/>
    </location>
</feature>
<gene>
    <name evidence="2" type="ORF">DILT_LOCUS2502</name>
</gene>
<evidence type="ECO:0000313" key="3">
    <source>
        <dbReference type="Proteomes" id="UP000281553"/>
    </source>
</evidence>
<organism evidence="2 3">
    <name type="scientific">Dibothriocephalus latus</name>
    <name type="common">Fish tapeworm</name>
    <name type="synonym">Diphyllobothrium latum</name>
    <dbReference type="NCBI Taxonomy" id="60516"/>
    <lineage>
        <taxon>Eukaryota</taxon>
        <taxon>Metazoa</taxon>
        <taxon>Spiralia</taxon>
        <taxon>Lophotrochozoa</taxon>
        <taxon>Platyhelminthes</taxon>
        <taxon>Cestoda</taxon>
        <taxon>Eucestoda</taxon>
        <taxon>Diphyllobothriidea</taxon>
        <taxon>Diphyllobothriidae</taxon>
        <taxon>Dibothriocephalus</taxon>
    </lineage>
</organism>
<dbReference type="EMBL" id="UYRU01042197">
    <property type="protein sequence ID" value="VDK73495.1"/>
    <property type="molecule type" value="Genomic_DNA"/>
</dbReference>
<reference evidence="2 3" key="1">
    <citation type="submission" date="2018-11" db="EMBL/GenBank/DDBJ databases">
        <authorList>
            <consortium name="Pathogen Informatics"/>
        </authorList>
    </citation>
    <scope>NUCLEOTIDE SEQUENCE [LARGE SCALE GENOMIC DNA]</scope>
</reference>
<evidence type="ECO:0000313" key="2">
    <source>
        <dbReference type="EMBL" id="VDK73495.1"/>
    </source>
</evidence>
<sequence>MTTPMELRNKSVTIYVPVSVPEEPTNMTGVDNSPGEKKKKGEDEEHPQILSMNVNFKSTIMAETKPKVTLFITLNRFGLNHDYI</sequence>
<proteinExistence type="predicted"/>
<name>A0A3P6SZM2_DIBLA</name>